<feature type="domain" description="Flagellar basal-body/hook protein C-terminal" evidence="7">
    <location>
        <begin position="215"/>
        <end position="256"/>
    </location>
</feature>
<dbReference type="SUPFAM" id="SSF117143">
    <property type="entry name" value="Flagellar hook protein flgE"/>
    <property type="match status" value="1"/>
</dbReference>
<comment type="subunit">
    <text evidence="3">The basal body constitutes a major portion of the flagellar organelle and consists of four rings (L,P,S, and M) mounted on a central rod. The rod consists of about 26 subunits of FlgG in the distal portion, and FlgB, FlgC and FlgF are thought to build up the proximal portion of the rod with about 6 subunits each.</text>
</comment>
<keyword evidence="9" id="KW-0969">Cilium</keyword>
<feature type="domain" description="Flagellar hook protein FlgE/F/G-like D1" evidence="8">
    <location>
        <begin position="96"/>
        <end position="159"/>
    </location>
</feature>
<dbReference type="EMBL" id="FQUI01000004">
    <property type="protein sequence ID" value="SHE43472.1"/>
    <property type="molecule type" value="Genomic_DNA"/>
</dbReference>
<keyword evidence="10" id="KW-1185">Reference proteome</keyword>
<keyword evidence="9" id="KW-0966">Cell projection</keyword>
<comment type="similarity">
    <text evidence="1 5">Belongs to the flagella basal body rod proteins family.</text>
</comment>
<evidence type="ECO:0000259" key="7">
    <source>
        <dbReference type="Pfam" id="PF06429"/>
    </source>
</evidence>
<dbReference type="Pfam" id="PF06429">
    <property type="entry name" value="Flg_bbr_C"/>
    <property type="match status" value="1"/>
</dbReference>
<dbReference type="AlphaFoldDB" id="A0A1M4TG42"/>
<dbReference type="GO" id="GO:0009426">
    <property type="term" value="C:bacterial-type flagellum basal body, distal rod"/>
    <property type="evidence" value="ECO:0007669"/>
    <property type="project" value="UniProtKB-UniRule"/>
</dbReference>
<proteinExistence type="inferred from homology"/>
<evidence type="ECO:0000256" key="5">
    <source>
        <dbReference type="RuleBase" id="RU362116"/>
    </source>
</evidence>
<dbReference type="InterPro" id="IPR001444">
    <property type="entry name" value="Flag_bb_rod_N"/>
</dbReference>
<dbReference type="InterPro" id="IPR012834">
    <property type="entry name" value="FlgG_G_neg"/>
</dbReference>
<evidence type="ECO:0000256" key="1">
    <source>
        <dbReference type="ARBA" id="ARBA00009677"/>
    </source>
</evidence>
<dbReference type="PANTHER" id="PTHR30435">
    <property type="entry name" value="FLAGELLAR PROTEIN"/>
    <property type="match status" value="1"/>
</dbReference>
<evidence type="ECO:0000256" key="2">
    <source>
        <dbReference type="ARBA" id="ARBA00017948"/>
    </source>
</evidence>
<dbReference type="Proteomes" id="UP000184334">
    <property type="component" value="Unassembled WGS sequence"/>
</dbReference>
<evidence type="ECO:0000256" key="4">
    <source>
        <dbReference type="NCBIfam" id="TIGR02488"/>
    </source>
</evidence>
<name>A0A1M4TG42_MARH1</name>
<sequence length="261" mass="27968">MLVSLYSASTGMIAQQRRLDTISNNLSNVDTTGYKAQRIEFQDLLYTPIKEAGTPTAQNSVLPTGEYVGHGVRIAATNRIFTQGNIEQTGGTFDLAIMGDGFFQVQLQDGRIAYTRDGSFKVDANGRLINSNGLLLVPNITLPTNAESVNVSPDGIISAKLPDGTIQNVGNLTLVRFVNPAGLKAIGNNLFLSTPASGVATEGIPNQDGYGSIEQGALEKSNVDVVKEMVNMIVAQRTYDLNARAVQTADDFLRTIGTLKR</sequence>
<feature type="domain" description="Flagellar basal body rod protein N-terminal" evidence="6">
    <location>
        <begin position="5"/>
        <end position="35"/>
    </location>
</feature>
<dbReference type="NCBIfam" id="TIGR02488">
    <property type="entry name" value="flgG_G_neg"/>
    <property type="match status" value="1"/>
</dbReference>
<organism evidence="9 10">
    <name type="scientific">Marinitoga hydrogenitolerans (strain DSM 16785 / JCM 12826 / AT1271)</name>
    <dbReference type="NCBI Taxonomy" id="1122195"/>
    <lineage>
        <taxon>Bacteria</taxon>
        <taxon>Thermotogati</taxon>
        <taxon>Thermotogota</taxon>
        <taxon>Thermotogae</taxon>
        <taxon>Petrotogales</taxon>
        <taxon>Petrotogaceae</taxon>
        <taxon>Marinitoga</taxon>
    </lineage>
</organism>
<dbReference type="InterPro" id="IPR012836">
    <property type="entry name" value="FlgF"/>
</dbReference>
<dbReference type="OrthoDB" id="9804559at2"/>
<accession>A0A1M4TG42</accession>
<evidence type="ECO:0000259" key="8">
    <source>
        <dbReference type="Pfam" id="PF22692"/>
    </source>
</evidence>
<dbReference type="InterPro" id="IPR019776">
    <property type="entry name" value="Flagellar_basal_body_rod_CS"/>
</dbReference>
<evidence type="ECO:0000313" key="9">
    <source>
        <dbReference type="EMBL" id="SHE43472.1"/>
    </source>
</evidence>
<dbReference type="NCBIfam" id="TIGR03506">
    <property type="entry name" value="FlgEFG_subfam"/>
    <property type="match status" value="2"/>
</dbReference>
<evidence type="ECO:0000259" key="6">
    <source>
        <dbReference type="Pfam" id="PF00460"/>
    </source>
</evidence>
<comment type="subcellular location">
    <subcellularLocation>
        <location evidence="5">Bacterial flagellum basal body</location>
    </subcellularLocation>
</comment>
<dbReference type="GO" id="GO:0071978">
    <property type="term" value="P:bacterial-type flagellum-dependent swarming motility"/>
    <property type="evidence" value="ECO:0007669"/>
    <property type="project" value="TreeGrafter"/>
</dbReference>
<dbReference type="InterPro" id="IPR010930">
    <property type="entry name" value="Flg_bb/hook_C_dom"/>
</dbReference>
<keyword evidence="5" id="KW-0975">Bacterial flagellum</keyword>
<dbReference type="STRING" id="1122195.SAMN02745164_00429"/>
<dbReference type="InterPro" id="IPR037925">
    <property type="entry name" value="FlgE/F/G-like"/>
</dbReference>
<dbReference type="PANTHER" id="PTHR30435:SF19">
    <property type="entry name" value="FLAGELLAR BASAL-BODY ROD PROTEIN FLGG"/>
    <property type="match status" value="1"/>
</dbReference>
<dbReference type="NCBIfam" id="TIGR02490">
    <property type="entry name" value="flgF"/>
    <property type="match status" value="1"/>
</dbReference>
<gene>
    <name evidence="9" type="ORF">SAMN02745164_00429</name>
</gene>
<dbReference type="RefSeq" id="WP_072862969.1">
    <property type="nucleotide sequence ID" value="NZ_FQUI01000004.1"/>
</dbReference>
<dbReference type="Pfam" id="PF00460">
    <property type="entry name" value="Flg_bb_rod"/>
    <property type="match status" value="1"/>
</dbReference>
<evidence type="ECO:0000256" key="3">
    <source>
        <dbReference type="ARBA" id="ARBA00025933"/>
    </source>
</evidence>
<protein>
    <recommendedName>
        <fullName evidence="2 4">Flagellar basal-body rod protein FlgG</fullName>
    </recommendedName>
</protein>
<dbReference type="InterPro" id="IPR020013">
    <property type="entry name" value="Flagellar_FlgE/F/G"/>
</dbReference>
<reference evidence="9" key="1">
    <citation type="submission" date="2016-11" db="EMBL/GenBank/DDBJ databases">
        <authorList>
            <person name="Varghese N."/>
            <person name="Submissions S."/>
        </authorList>
    </citation>
    <scope>NUCLEOTIDE SEQUENCE [LARGE SCALE GENOMIC DNA]</scope>
    <source>
        <strain evidence="9">DSM 16785</strain>
    </source>
</reference>
<dbReference type="InterPro" id="IPR053967">
    <property type="entry name" value="LlgE_F_G-like_D1"/>
</dbReference>
<keyword evidence="9" id="KW-0282">Flagellum</keyword>
<comment type="caution">
    <text evidence="9">The sequence shown here is derived from an EMBL/GenBank/DDBJ whole genome shotgun (WGS) entry which is preliminary data.</text>
</comment>
<dbReference type="PROSITE" id="PS00588">
    <property type="entry name" value="FLAGELLA_BB_ROD"/>
    <property type="match status" value="1"/>
</dbReference>
<evidence type="ECO:0000313" key="10">
    <source>
        <dbReference type="Proteomes" id="UP000184334"/>
    </source>
</evidence>
<dbReference type="Pfam" id="PF22692">
    <property type="entry name" value="LlgE_F_G_D1"/>
    <property type="match status" value="1"/>
</dbReference>